<dbReference type="Gramene" id="Bra016378.1">
    <property type="protein sequence ID" value="Bra016378.1-P"/>
    <property type="gene ID" value="Bra016378"/>
</dbReference>
<dbReference type="PANTHER" id="PTHR43880">
    <property type="entry name" value="ALCOHOL DEHYDROGENASE"/>
    <property type="match status" value="1"/>
</dbReference>
<dbReference type="Proteomes" id="UP000011750">
    <property type="component" value="Chromosome A08"/>
</dbReference>
<reference evidence="5 6" key="2">
    <citation type="journal article" date="2018" name="Hortic Res">
        <title>Improved Brassica rapa reference genome by single-molecule sequencing and chromosome conformation capture technologies.</title>
        <authorList>
            <person name="Zhang L."/>
            <person name="Cai X."/>
            <person name="Wu J."/>
            <person name="Liu M."/>
            <person name="Grob S."/>
            <person name="Cheng F."/>
            <person name="Liang J."/>
            <person name="Cai C."/>
            <person name="Liu Z."/>
            <person name="Liu B."/>
            <person name="Wang F."/>
            <person name="Li S."/>
            <person name="Liu F."/>
            <person name="Li X."/>
            <person name="Cheng L."/>
            <person name="Yang W."/>
            <person name="Li M.H."/>
            <person name="Grossniklaus U."/>
            <person name="Zheng H."/>
            <person name="Wang X."/>
        </authorList>
    </citation>
    <scope>NUCLEOTIDE SEQUENCE [LARGE SCALE GENOMIC DNA]</scope>
    <source>
        <strain evidence="5 6">cv. Chiifu-401-42</strain>
    </source>
</reference>
<evidence type="ECO:0000256" key="4">
    <source>
        <dbReference type="SAM" id="MobiDB-lite"/>
    </source>
</evidence>
<dbReference type="InterPro" id="IPR011032">
    <property type="entry name" value="GroES-like_sf"/>
</dbReference>
<feature type="region of interest" description="Disordered" evidence="4">
    <location>
        <begin position="193"/>
        <end position="221"/>
    </location>
</feature>
<dbReference type="Gene3D" id="3.40.50.720">
    <property type="entry name" value="NAD(P)-binding Rossmann-like Domain"/>
    <property type="match status" value="2"/>
</dbReference>
<keyword evidence="6" id="KW-1185">Reference proteome</keyword>
<dbReference type="STRING" id="51351.M4DIQ1"/>
<reference evidence="5" key="3">
    <citation type="submission" date="2023-03" db="UniProtKB">
        <authorList>
            <consortium name="EnsemblPlants"/>
        </authorList>
    </citation>
    <scope>IDENTIFICATION</scope>
    <source>
        <strain evidence="5">cv. Chiifu-401-42</strain>
    </source>
</reference>
<keyword evidence="3" id="KW-0862">Zinc</keyword>
<name>M4DIQ1_BRACM</name>
<evidence type="ECO:0000313" key="5">
    <source>
        <dbReference type="EnsemblPlants" id="Bra016378.1-P"/>
    </source>
</evidence>
<dbReference type="eggNOG" id="KOG0022">
    <property type="taxonomic scope" value="Eukaryota"/>
</dbReference>
<organism evidence="5 6">
    <name type="scientific">Brassica campestris</name>
    <name type="common">Field mustard</name>
    <dbReference type="NCBI Taxonomy" id="3711"/>
    <lineage>
        <taxon>Eukaryota</taxon>
        <taxon>Viridiplantae</taxon>
        <taxon>Streptophyta</taxon>
        <taxon>Embryophyta</taxon>
        <taxon>Tracheophyta</taxon>
        <taxon>Spermatophyta</taxon>
        <taxon>Magnoliopsida</taxon>
        <taxon>eudicotyledons</taxon>
        <taxon>Gunneridae</taxon>
        <taxon>Pentapetalae</taxon>
        <taxon>rosids</taxon>
        <taxon>malvids</taxon>
        <taxon>Brassicales</taxon>
        <taxon>Brassicaceae</taxon>
        <taxon>Brassiceae</taxon>
        <taxon>Brassica</taxon>
    </lineage>
</organism>
<dbReference type="PANTHER" id="PTHR43880:SF10">
    <property type="entry name" value="ALCOHOL DEHYDROGENASE-LIKE 2"/>
    <property type="match status" value="1"/>
</dbReference>
<reference evidence="5 6" key="1">
    <citation type="journal article" date="2011" name="Nat. Genet.">
        <title>The genome of the mesopolyploid crop species Brassica rapa.</title>
        <authorList>
            <consortium name="Brassica rapa Genome Sequencing Project Consortium"/>
            <person name="Wang X."/>
            <person name="Wang H."/>
            <person name="Wang J."/>
            <person name="Sun R."/>
            <person name="Wu J."/>
            <person name="Liu S."/>
            <person name="Bai Y."/>
            <person name="Mun J.H."/>
            <person name="Bancroft I."/>
            <person name="Cheng F."/>
            <person name="Huang S."/>
            <person name="Li X."/>
            <person name="Hua W."/>
            <person name="Wang J."/>
            <person name="Wang X."/>
            <person name="Freeling M."/>
            <person name="Pires J.C."/>
            <person name="Paterson A.H."/>
            <person name="Chalhoub B."/>
            <person name="Wang B."/>
            <person name="Hayward A."/>
            <person name="Sharpe A.G."/>
            <person name="Park B.S."/>
            <person name="Weisshaar B."/>
            <person name="Liu B."/>
            <person name="Li B."/>
            <person name="Liu B."/>
            <person name="Tong C."/>
            <person name="Song C."/>
            <person name="Duran C."/>
            <person name="Peng C."/>
            <person name="Geng C."/>
            <person name="Koh C."/>
            <person name="Lin C."/>
            <person name="Edwards D."/>
            <person name="Mu D."/>
            <person name="Shen D."/>
            <person name="Soumpourou E."/>
            <person name="Li F."/>
            <person name="Fraser F."/>
            <person name="Conant G."/>
            <person name="Lassalle G."/>
            <person name="King G.J."/>
            <person name="Bonnema G."/>
            <person name="Tang H."/>
            <person name="Wang H."/>
            <person name="Belcram H."/>
            <person name="Zhou H."/>
            <person name="Hirakawa H."/>
            <person name="Abe H."/>
            <person name="Guo H."/>
            <person name="Wang H."/>
            <person name="Jin H."/>
            <person name="Parkin I.A."/>
            <person name="Batley J."/>
            <person name="Kim J.S."/>
            <person name="Just J."/>
            <person name="Li J."/>
            <person name="Xu J."/>
            <person name="Deng J."/>
            <person name="Kim J.A."/>
            <person name="Li J."/>
            <person name="Yu J."/>
            <person name="Meng J."/>
            <person name="Wang J."/>
            <person name="Min J."/>
            <person name="Poulain J."/>
            <person name="Wang J."/>
            <person name="Hatakeyama K."/>
            <person name="Wu K."/>
            <person name="Wang L."/>
            <person name="Fang L."/>
            <person name="Trick M."/>
            <person name="Links M.G."/>
            <person name="Zhao M."/>
            <person name="Jin M."/>
            <person name="Ramchiary N."/>
            <person name="Drou N."/>
            <person name="Berkman P.J."/>
            <person name="Cai Q."/>
            <person name="Huang Q."/>
            <person name="Li R."/>
            <person name="Tabata S."/>
            <person name="Cheng S."/>
            <person name="Zhang S."/>
            <person name="Zhang S."/>
            <person name="Huang S."/>
            <person name="Sato S."/>
            <person name="Sun S."/>
            <person name="Kwon S.J."/>
            <person name="Choi S.R."/>
            <person name="Lee T.H."/>
            <person name="Fan W."/>
            <person name="Zhao X."/>
            <person name="Tan X."/>
            <person name="Xu X."/>
            <person name="Wang Y."/>
            <person name="Qiu Y."/>
            <person name="Yin Y."/>
            <person name="Li Y."/>
            <person name="Du Y."/>
            <person name="Liao Y."/>
            <person name="Lim Y."/>
            <person name="Narusaka Y."/>
            <person name="Wang Y."/>
            <person name="Wang Z."/>
            <person name="Li Z."/>
            <person name="Wang Z."/>
            <person name="Xiong Z."/>
            <person name="Zhang Z."/>
        </authorList>
    </citation>
    <scope>NUCLEOTIDE SEQUENCE [LARGE SCALE GENOMIC DNA]</scope>
    <source>
        <strain evidence="5 6">cv. Chiifu-401-42</strain>
    </source>
</reference>
<dbReference type="SUPFAM" id="SSF50129">
    <property type="entry name" value="GroES-like"/>
    <property type="match status" value="2"/>
</dbReference>
<dbReference type="EnsemblPlants" id="Bra016378.1">
    <property type="protein sequence ID" value="Bra016378.1-P"/>
    <property type="gene ID" value="Bra016378"/>
</dbReference>
<dbReference type="Gene3D" id="3.90.180.10">
    <property type="entry name" value="Medium-chain alcohol dehydrogenases, catalytic domain"/>
    <property type="match status" value="1"/>
</dbReference>
<dbReference type="GO" id="GO:0046872">
    <property type="term" value="F:metal ion binding"/>
    <property type="evidence" value="ECO:0007669"/>
    <property type="project" value="UniProtKB-KW"/>
</dbReference>
<feature type="compositionally biased region" description="Basic and acidic residues" evidence="4">
    <location>
        <begin position="204"/>
        <end position="215"/>
    </location>
</feature>
<comment type="subunit">
    <text evidence="1">Homodimer.</text>
</comment>
<proteinExistence type="predicted"/>
<protein>
    <submittedName>
        <fullName evidence="5">Uncharacterized protein</fullName>
    </submittedName>
</protein>
<dbReference type="AlphaFoldDB" id="M4DIQ1"/>
<evidence type="ECO:0000313" key="6">
    <source>
        <dbReference type="Proteomes" id="UP000011750"/>
    </source>
</evidence>
<keyword evidence="2" id="KW-0479">Metal-binding</keyword>
<evidence type="ECO:0000256" key="1">
    <source>
        <dbReference type="ARBA" id="ARBA00011738"/>
    </source>
</evidence>
<evidence type="ECO:0000256" key="2">
    <source>
        <dbReference type="ARBA" id="ARBA00022723"/>
    </source>
</evidence>
<dbReference type="InParanoid" id="M4DIQ1"/>
<sequence length="221" mass="24059">MDKTSSISIHEGKPIRCKAALCKKAGEALVIEEIQVDPPQAYEVRIKILCTSLCHTDVTFWKLDRLDNGLMVRHVETGVGAAWKVADVEEGSTVAIFGLGGVGLAVIKEMTEGGVDYSFECIGLTSLMEEAFNSTRTELNLNGFITHELSFEEINKAFDLLVKGETIRVVVLSPPEHSLSLLRSSSLSGPMAKAASAQTPSLSEVDRWNEQREHGTFPGPL</sequence>
<evidence type="ECO:0000256" key="3">
    <source>
        <dbReference type="ARBA" id="ARBA00022833"/>
    </source>
</evidence>
<accession>M4DIQ1</accession>
<dbReference type="HOGENOM" id="CLU_1252199_0_0_1"/>